<reference evidence="7 8" key="1">
    <citation type="submission" date="2022-06" db="EMBL/GenBank/DDBJ databases">
        <title>Ideonella sp. NS12-5 Genome sequencing and assembly.</title>
        <authorList>
            <person name="Jung Y."/>
        </authorList>
    </citation>
    <scope>NUCLEOTIDE SEQUENCE [LARGE SCALE GENOMIC DNA]</scope>
    <source>
        <strain evidence="7 8">NS12-5</strain>
    </source>
</reference>
<dbReference type="GO" id="GO:0008483">
    <property type="term" value="F:transaminase activity"/>
    <property type="evidence" value="ECO:0007669"/>
    <property type="project" value="UniProtKB-KW"/>
</dbReference>
<dbReference type="Gene3D" id="3.90.1150.10">
    <property type="entry name" value="Aspartate Aminotransferase, domain 1"/>
    <property type="match status" value="1"/>
</dbReference>
<dbReference type="RefSeq" id="WP_252769547.1">
    <property type="nucleotide sequence ID" value="NZ_JAMXMC010000005.1"/>
</dbReference>
<protein>
    <submittedName>
        <fullName evidence="7">Pyridoxal phosphate-dependent aminotransferase</fullName>
        <ecNumber evidence="7">2.6.1.-</ecNumber>
    </submittedName>
</protein>
<proteinExistence type="inferred from homology"/>
<gene>
    <name evidence="7" type="ORF">M0L44_09830</name>
</gene>
<keyword evidence="4 7" id="KW-0808">Transferase</keyword>
<dbReference type="Proteomes" id="UP001204851">
    <property type="component" value="Unassembled WGS sequence"/>
</dbReference>
<keyword evidence="8" id="KW-1185">Reference proteome</keyword>
<dbReference type="InterPro" id="IPR004839">
    <property type="entry name" value="Aminotransferase_I/II_large"/>
</dbReference>
<dbReference type="InterPro" id="IPR015424">
    <property type="entry name" value="PyrdxlP-dep_Trfase"/>
</dbReference>
<dbReference type="Pfam" id="PF00155">
    <property type="entry name" value="Aminotran_1_2"/>
    <property type="match status" value="1"/>
</dbReference>
<evidence type="ECO:0000259" key="6">
    <source>
        <dbReference type="Pfam" id="PF00155"/>
    </source>
</evidence>
<organism evidence="7 8">
    <name type="scientific">Ideonella oryzae</name>
    <dbReference type="NCBI Taxonomy" id="2937441"/>
    <lineage>
        <taxon>Bacteria</taxon>
        <taxon>Pseudomonadati</taxon>
        <taxon>Pseudomonadota</taxon>
        <taxon>Betaproteobacteria</taxon>
        <taxon>Burkholderiales</taxon>
        <taxon>Sphaerotilaceae</taxon>
        <taxon>Ideonella</taxon>
    </lineage>
</organism>
<dbReference type="InterPro" id="IPR015421">
    <property type="entry name" value="PyrdxlP-dep_Trfase_major"/>
</dbReference>
<evidence type="ECO:0000256" key="2">
    <source>
        <dbReference type="ARBA" id="ARBA00007441"/>
    </source>
</evidence>
<sequence length="398" mass="43355">MSAAPRLPVQARPAVHQLAGSLIREVANSAMGRSDVLPFWFGESDQPTADYIRAAAVQSLDAGETFYSQNLGRPYLREAIAAYLGRLHGQPMDAARVGVVASGDTGLMVTMQLLLSPGDRVVAVTPLWPNICEMPRVLGAEVVRVPLSSTEGRWHLDLDRLLAALTPETRLLIVNSPSNPTGWTIEEAQVDALLAHCRRHGIWVLSDDVYERLVYDPARASAPSFLRRYEAGDRIVSVNSFSKAWRMTGWRAGWMVVPEVLADDLAKLIEYNFSCVFEPVQRAAVAALAQGEPDVARLRTELQSTRRVLSEALRALPGVEVPEAGGAMYAFFRLDGFADSLDLAKRLVAEVGLGLAPGAAFGPEGDGWLRWCHAVSDPQKLLAGVDRLASFVARHRPG</sequence>
<dbReference type="CDD" id="cd00609">
    <property type="entry name" value="AAT_like"/>
    <property type="match status" value="1"/>
</dbReference>
<evidence type="ECO:0000313" key="8">
    <source>
        <dbReference type="Proteomes" id="UP001204851"/>
    </source>
</evidence>
<dbReference type="EC" id="2.6.1.-" evidence="7"/>
<evidence type="ECO:0000256" key="4">
    <source>
        <dbReference type="ARBA" id="ARBA00022679"/>
    </source>
</evidence>
<dbReference type="InterPro" id="IPR015422">
    <property type="entry name" value="PyrdxlP-dep_Trfase_small"/>
</dbReference>
<evidence type="ECO:0000256" key="3">
    <source>
        <dbReference type="ARBA" id="ARBA00022576"/>
    </source>
</evidence>
<dbReference type="InterPro" id="IPR050596">
    <property type="entry name" value="AspAT/PAT-like"/>
</dbReference>
<keyword evidence="5" id="KW-0663">Pyridoxal phosphate</keyword>
<evidence type="ECO:0000256" key="1">
    <source>
        <dbReference type="ARBA" id="ARBA00001933"/>
    </source>
</evidence>
<dbReference type="PANTHER" id="PTHR46383">
    <property type="entry name" value="ASPARTATE AMINOTRANSFERASE"/>
    <property type="match status" value="1"/>
</dbReference>
<keyword evidence="3 7" id="KW-0032">Aminotransferase</keyword>
<accession>A0ABT1BMD9</accession>
<comment type="similarity">
    <text evidence="2">Belongs to the class-I pyridoxal-phosphate-dependent aminotransferase family.</text>
</comment>
<dbReference type="PANTHER" id="PTHR46383:SF2">
    <property type="entry name" value="AMINOTRANSFERASE"/>
    <property type="match status" value="1"/>
</dbReference>
<feature type="domain" description="Aminotransferase class I/classII large" evidence="6">
    <location>
        <begin position="43"/>
        <end position="388"/>
    </location>
</feature>
<dbReference type="EMBL" id="JAMXMC010000005">
    <property type="protein sequence ID" value="MCO5977009.1"/>
    <property type="molecule type" value="Genomic_DNA"/>
</dbReference>
<evidence type="ECO:0000313" key="7">
    <source>
        <dbReference type="EMBL" id="MCO5977009.1"/>
    </source>
</evidence>
<dbReference type="SUPFAM" id="SSF53383">
    <property type="entry name" value="PLP-dependent transferases"/>
    <property type="match status" value="1"/>
</dbReference>
<evidence type="ECO:0000256" key="5">
    <source>
        <dbReference type="ARBA" id="ARBA00022898"/>
    </source>
</evidence>
<comment type="caution">
    <text evidence="7">The sequence shown here is derived from an EMBL/GenBank/DDBJ whole genome shotgun (WGS) entry which is preliminary data.</text>
</comment>
<name>A0ABT1BMD9_9BURK</name>
<dbReference type="Gene3D" id="3.40.640.10">
    <property type="entry name" value="Type I PLP-dependent aspartate aminotransferase-like (Major domain)"/>
    <property type="match status" value="1"/>
</dbReference>
<dbReference type="NCBIfam" id="NF004770">
    <property type="entry name" value="PRK06108.1"/>
    <property type="match status" value="1"/>
</dbReference>
<comment type="cofactor">
    <cofactor evidence="1">
        <name>pyridoxal 5'-phosphate</name>
        <dbReference type="ChEBI" id="CHEBI:597326"/>
    </cofactor>
</comment>